<reference evidence="4" key="1">
    <citation type="journal article" date="2011" name="Proc. Natl. Acad. Sci. U.S.A.">
        <title>A quorum-sensing molecule acts as a morphogen controlling gas vesicle organelle biogenesis and adaptive flotation in an enterobacterium.</title>
        <authorList>
            <person name="Ramsay J.P."/>
            <person name="Williamson N.R."/>
            <person name="Spring D.R."/>
            <person name="Salmond G.P."/>
        </authorList>
    </citation>
    <scope>NUCLEOTIDE SEQUENCE</scope>
</reference>
<proteinExistence type="inferred from homology"/>
<dbReference type="Proteomes" id="UP000233778">
    <property type="component" value="Chromosome"/>
</dbReference>
<dbReference type="OrthoDB" id="5766050at2"/>
<comment type="similarity">
    <text evidence="3">Belongs to the gas vesicle GvpF/GvpL family.</text>
</comment>
<evidence type="ECO:0000313" key="6">
    <source>
        <dbReference type="EMBL" id="AUH02875.1"/>
    </source>
</evidence>
<evidence type="ECO:0000256" key="1">
    <source>
        <dbReference type="ARBA" id="ARBA00022987"/>
    </source>
</evidence>
<dbReference type="PANTHER" id="PTHR36852:SF1">
    <property type="entry name" value="PROTEIN GVPL 2"/>
    <property type="match status" value="1"/>
</dbReference>
<protein>
    <submittedName>
        <fullName evidence="4">GvpF2</fullName>
    </submittedName>
</protein>
<sequence length="262" mass="29619">MTMNTEAQTEQAIYLYGLTLPDLAAPPILGVDNQHPINTHQCAGLNAVISPVALSDFTGEKGEDNVQNVTWLTPRICRHAQIIDSLMAQGPVYPLPFGTLFSSQNALEQEMKSRATDVFVSLRRITGCQEWALEATLDRKQAVDVLFTEGLDSGRFCLPEAIGRRHLEEQKLRRRLTTELSDWLAHALTAMQNELHPLVRDFRSRRLLDDKILHWAYLLPVEDVAAFQQQVADIVERYEAYGFSFRVTGPWAAYSFCQPDES</sequence>
<accession>M9WPV9</accession>
<dbReference type="EMBL" id="KC601845">
    <property type="protein sequence ID" value="AGJ98306.1"/>
    <property type="molecule type" value="Genomic_DNA"/>
</dbReference>
<reference evidence="6" key="6">
    <citation type="submission" date="2017-11" db="EMBL/GenBank/DDBJ databases">
        <title>Complete genome sequence of Serratia sp. ATCC 39006.</title>
        <authorList>
            <person name="Hampton H.G."/>
            <person name="Jackson S.A."/>
            <person name="Jauregui R."/>
            <person name="Poulter G.T.M."/>
            <person name="Salmond G.P.C."/>
            <person name="Fineran P.C."/>
        </authorList>
    </citation>
    <scope>NUCLEOTIDE SEQUENCE</scope>
    <source>
        <strain evidence="6">ATCC 39006</strain>
    </source>
</reference>
<reference evidence="4" key="3">
    <citation type="submission" date="2013-02" db="EMBL/GenBank/DDBJ databases">
        <authorList>
            <person name="Ramsay J.P."/>
            <person name="Williamson N.R."/>
            <person name="Spring D.R."/>
            <person name="Salmond G.P.C."/>
        </authorList>
    </citation>
    <scope>NUCLEOTIDE SEQUENCE</scope>
</reference>
<dbReference type="STRING" id="104623.Ser39006_00713"/>
<dbReference type="KEGG" id="serq:CWC46_01205"/>
<reference evidence="6" key="4">
    <citation type="submission" date="2013-09" db="EMBL/GenBank/DDBJ databases">
        <authorList>
            <person name="Wang G."/>
            <person name="Yang Y."/>
            <person name="Su Y."/>
        </authorList>
    </citation>
    <scope>NUCLEOTIDE SEQUENCE</scope>
    <source>
        <strain evidence="6">ATCC 39006</strain>
    </source>
</reference>
<evidence type="ECO:0000256" key="2">
    <source>
        <dbReference type="ARBA" id="ARBA00035108"/>
    </source>
</evidence>
<gene>
    <name evidence="4" type="primary">gvpF2</name>
    <name evidence="5" type="ORF">CWC46_01205</name>
    <name evidence="6" type="ORF">Ser39006_001205</name>
</gene>
<dbReference type="Proteomes" id="UP000017700">
    <property type="component" value="Chromosome"/>
</dbReference>
<keyword evidence="1" id="KW-0304">Gas vesicle</keyword>
<dbReference type="AlphaFoldDB" id="M9WPV9"/>
<dbReference type="EMBL" id="CP025085">
    <property type="protein sequence ID" value="AUG98560.1"/>
    <property type="molecule type" value="Genomic_DNA"/>
</dbReference>
<evidence type="ECO:0000313" key="5">
    <source>
        <dbReference type="EMBL" id="AUG98560.1"/>
    </source>
</evidence>
<organism evidence="4">
    <name type="scientific">Serratia sp. (strain ATCC 39006)</name>
    <name type="common">Prodigiosinella confusarubida</name>
    <dbReference type="NCBI Taxonomy" id="104623"/>
    <lineage>
        <taxon>Bacteria</taxon>
        <taxon>Pseudomonadati</taxon>
        <taxon>Pseudomonadota</taxon>
        <taxon>Gammaproteobacteria</taxon>
        <taxon>Enterobacterales</taxon>
        <taxon>Pectobacteriaceae</taxon>
        <taxon>Prodigiosinella</taxon>
    </lineage>
</organism>
<dbReference type="EMBL" id="CP025084">
    <property type="protein sequence ID" value="AUH02875.1"/>
    <property type="molecule type" value="Genomic_DNA"/>
</dbReference>
<dbReference type="PANTHER" id="PTHR36852">
    <property type="entry name" value="PROTEIN GVPL 2"/>
    <property type="match status" value="1"/>
</dbReference>
<evidence type="ECO:0000313" key="7">
    <source>
        <dbReference type="Proteomes" id="UP000017700"/>
    </source>
</evidence>
<reference evidence="6 7" key="2">
    <citation type="journal article" date="2013" name="Genome Announc.">
        <title>Draft genome sequence of Serratia sp. strain ATCC 39006, a model bacterium for analysis of the biosynthesis and regulation of prodigiosin, a carbapenem, and gas vesicles.</title>
        <authorList>
            <person name="Fineran P.C."/>
            <person name="Iglesias Cans M.C."/>
            <person name="Ramsay J.P."/>
            <person name="Wilf N.M."/>
            <person name="Cossyleon D."/>
            <person name="McNeil M.B."/>
            <person name="Williamson N.R."/>
            <person name="Monson R.E."/>
            <person name="Becher S.A."/>
            <person name="Stanton J.A."/>
            <person name="Brugger K."/>
            <person name="Brown S.D."/>
            <person name="Salmond G.P."/>
        </authorList>
    </citation>
    <scope>NUCLEOTIDE SEQUENCE [LARGE SCALE GENOMIC DNA]</scope>
    <source>
        <strain evidence="6">ATCC 39006</strain>
        <strain evidence="7">ATCC 39006 / SC 11482</strain>
    </source>
</reference>
<dbReference type="RefSeq" id="WP_021013988.1">
    <property type="nucleotide sequence ID" value="NZ_CP025084.1"/>
</dbReference>
<evidence type="ECO:0000256" key="3">
    <source>
        <dbReference type="ARBA" id="ARBA00035643"/>
    </source>
</evidence>
<reference evidence="5 8" key="5">
    <citation type="submission" date="2017-11" db="EMBL/GenBank/DDBJ databases">
        <title>Complete genome sequence of Serratia sp. ATCC 39006 LacA.</title>
        <authorList>
            <person name="Hampton H.G."/>
            <person name="Jackson S.A."/>
            <person name="Jauregui R."/>
            <person name="Poulter G.T.M."/>
            <person name="Salmond G.P.C."/>
            <person name="Fineran P.C."/>
        </authorList>
    </citation>
    <scope>NUCLEOTIDE SEQUENCE [LARGE SCALE GENOMIC DNA]</scope>
    <source>
        <strain evidence="5 8">ATCC 39006</strain>
    </source>
</reference>
<comment type="subcellular location">
    <subcellularLocation>
        <location evidence="2">Gas vesicle</location>
    </subcellularLocation>
</comment>
<evidence type="ECO:0000313" key="8">
    <source>
        <dbReference type="Proteomes" id="UP000233778"/>
    </source>
</evidence>
<keyword evidence="7" id="KW-1185">Reference proteome</keyword>
<dbReference type="Pfam" id="PF06386">
    <property type="entry name" value="GvpL_GvpF"/>
    <property type="match status" value="1"/>
</dbReference>
<dbReference type="KEGG" id="sera:Ser39006_001205"/>
<dbReference type="GO" id="GO:0031411">
    <property type="term" value="C:gas vesicle"/>
    <property type="evidence" value="ECO:0007669"/>
    <property type="project" value="UniProtKB-SubCell"/>
</dbReference>
<dbReference type="GO" id="GO:0031412">
    <property type="term" value="P:gas vesicle organization"/>
    <property type="evidence" value="ECO:0007669"/>
    <property type="project" value="InterPro"/>
</dbReference>
<name>M9WPV9_SERS3</name>
<dbReference type="eggNOG" id="ENOG5032RKP">
    <property type="taxonomic scope" value="Bacteria"/>
</dbReference>
<dbReference type="InterPro" id="IPR009430">
    <property type="entry name" value="GvpL/GvpF"/>
</dbReference>
<evidence type="ECO:0000313" key="4">
    <source>
        <dbReference type="EMBL" id="AGJ98306.1"/>
    </source>
</evidence>